<protein>
    <recommendedName>
        <fullName evidence="3">Acetone carboxylase</fullName>
    </recommendedName>
</protein>
<accession>A0A7L5AM29</accession>
<evidence type="ECO:0000313" key="2">
    <source>
        <dbReference type="Proteomes" id="UP000464507"/>
    </source>
</evidence>
<dbReference type="KEGG" id="mant:BHD05_10740"/>
<dbReference type="AlphaFoldDB" id="A0A7L5AM29"/>
<dbReference type="Proteomes" id="UP000464507">
    <property type="component" value="Chromosome"/>
</dbReference>
<dbReference type="EMBL" id="CP017146">
    <property type="protein sequence ID" value="QHO71136.1"/>
    <property type="molecule type" value="Genomic_DNA"/>
</dbReference>
<proteinExistence type="predicted"/>
<organism evidence="1 2">
    <name type="scientific">Marisediminicola antarctica</name>
    <dbReference type="NCBI Taxonomy" id="674079"/>
    <lineage>
        <taxon>Bacteria</taxon>
        <taxon>Bacillati</taxon>
        <taxon>Actinomycetota</taxon>
        <taxon>Actinomycetes</taxon>
        <taxon>Micrococcales</taxon>
        <taxon>Microbacteriaceae</taxon>
        <taxon>Marisediminicola</taxon>
    </lineage>
</organism>
<evidence type="ECO:0008006" key="3">
    <source>
        <dbReference type="Google" id="ProtNLM"/>
    </source>
</evidence>
<evidence type="ECO:0000313" key="1">
    <source>
        <dbReference type="EMBL" id="QHO71136.1"/>
    </source>
</evidence>
<reference evidence="1 2" key="1">
    <citation type="submission" date="2016-09" db="EMBL/GenBank/DDBJ databases">
        <title>Complete genome sequence of microbes from the polar regions.</title>
        <authorList>
            <person name="Liao L."/>
            <person name="Chen B."/>
        </authorList>
    </citation>
    <scope>NUCLEOTIDE SEQUENCE [LARGE SCALE GENOMIC DNA]</scope>
    <source>
        <strain evidence="1 2">ZS314</strain>
    </source>
</reference>
<keyword evidence="2" id="KW-1185">Reference proteome</keyword>
<gene>
    <name evidence="1" type="ORF">BHD05_10740</name>
</gene>
<name>A0A7L5AM29_9MICO</name>
<sequence length="81" mass="9004">MFLPGAGGDAGSAPTCSRAGCSRAATFNVNWRNPRIHGPERVKVWLACDEHRDYLHDYLHARDFPVRVTPLAESVDRVEPS</sequence>